<reference evidence="12" key="1">
    <citation type="submission" date="2018-06" db="EMBL/GenBank/DDBJ databases">
        <authorList>
            <person name="Zhirakovskaya E."/>
        </authorList>
    </citation>
    <scope>NUCLEOTIDE SEQUENCE</scope>
</reference>
<dbReference type="InterPro" id="IPR004276">
    <property type="entry name" value="GlycoTrans_28_N"/>
</dbReference>
<accession>A0A3B1DM65</accession>
<dbReference type="CDD" id="cd03785">
    <property type="entry name" value="GT28_MurG"/>
    <property type="match status" value="1"/>
</dbReference>
<evidence type="ECO:0000256" key="2">
    <source>
        <dbReference type="ARBA" id="ARBA00022618"/>
    </source>
</evidence>
<keyword evidence="3 12" id="KW-0328">Glycosyltransferase</keyword>
<dbReference type="EC" id="2.4.1.227" evidence="12"/>
<protein>
    <submittedName>
        <fullName evidence="12">UDP-N-acetylglucosamine--N-acetylmuramyl-(Pentapeptide) pyrophosphoryl-undecaprenol N-acetylglucosamine transferase</fullName>
        <ecNumber evidence="12">2.4.1.227</ecNumber>
    </submittedName>
</protein>
<evidence type="ECO:0000256" key="9">
    <source>
        <dbReference type="ARBA" id="ARBA00023316"/>
    </source>
</evidence>
<dbReference type="GO" id="GO:0050511">
    <property type="term" value="F:undecaprenyldiphospho-muramoylpentapeptide beta-N-acetylglucosaminyltransferase activity"/>
    <property type="evidence" value="ECO:0007669"/>
    <property type="project" value="InterPro"/>
</dbReference>
<evidence type="ECO:0000256" key="5">
    <source>
        <dbReference type="ARBA" id="ARBA00022960"/>
    </source>
</evidence>
<keyword evidence="5" id="KW-0133">Cell shape</keyword>
<keyword evidence="7" id="KW-0472">Membrane</keyword>
<evidence type="ECO:0000256" key="6">
    <source>
        <dbReference type="ARBA" id="ARBA00022984"/>
    </source>
</evidence>
<keyword evidence="8" id="KW-0131">Cell cycle</keyword>
<evidence type="ECO:0000259" key="11">
    <source>
        <dbReference type="Pfam" id="PF04101"/>
    </source>
</evidence>
<evidence type="ECO:0000313" key="12">
    <source>
        <dbReference type="EMBL" id="VAX36040.1"/>
    </source>
</evidence>
<evidence type="ECO:0000259" key="10">
    <source>
        <dbReference type="Pfam" id="PF03033"/>
    </source>
</evidence>
<evidence type="ECO:0000256" key="3">
    <source>
        <dbReference type="ARBA" id="ARBA00022676"/>
    </source>
</evidence>
<keyword evidence="1" id="KW-1003">Cell membrane</keyword>
<dbReference type="EMBL" id="UOGJ01000079">
    <property type="protein sequence ID" value="VAX36040.1"/>
    <property type="molecule type" value="Genomic_DNA"/>
</dbReference>
<dbReference type="Pfam" id="PF03033">
    <property type="entry name" value="Glyco_transf_28"/>
    <property type="match status" value="1"/>
</dbReference>
<keyword evidence="2" id="KW-0132">Cell division</keyword>
<evidence type="ECO:0000256" key="8">
    <source>
        <dbReference type="ARBA" id="ARBA00023306"/>
    </source>
</evidence>
<dbReference type="GO" id="GO:0008360">
    <property type="term" value="P:regulation of cell shape"/>
    <property type="evidence" value="ECO:0007669"/>
    <property type="project" value="UniProtKB-KW"/>
</dbReference>
<dbReference type="GO" id="GO:0009252">
    <property type="term" value="P:peptidoglycan biosynthetic process"/>
    <property type="evidence" value="ECO:0007669"/>
    <property type="project" value="UniProtKB-KW"/>
</dbReference>
<feature type="domain" description="Glycosyltransferase family 28 N-terminal" evidence="10">
    <location>
        <begin position="3"/>
        <end position="134"/>
    </location>
</feature>
<proteinExistence type="inferred from homology"/>
<keyword evidence="4 12" id="KW-0808">Transferase</keyword>
<evidence type="ECO:0000256" key="7">
    <source>
        <dbReference type="ARBA" id="ARBA00023136"/>
    </source>
</evidence>
<gene>
    <name evidence="12" type="ORF">MNBD_UNCLBAC01-108</name>
</gene>
<dbReference type="GO" id="GO:0005975">
    <property type="term" value="P:carbohydrate metabolic process"/>
    <property type="evidence" value="ECO:0007669"/>
    <property type="project" value="InterPro"/>
</dbReference>
<dbReference type="SUPFAM" id="SSF53756">
    <property type="entry name" value="UDP-Glycosyltransferase/glycogen phosphorylase"/>
    <property type="match status" value="1"/>
</dbReference>
<dbReference type="InterPro" id="IPR007235">
    <property type="entry name" value="Glyco_trans_28_C"/>
</dbReference>
<dbReference type="GO" id="GO:0051301">
    <property type="term" value="P:cell division"/>
    <property type="evidence" value="ECO:0007669"/>
    <property type="project" value="UniProtKB-KW"/>
</dbReference>
<dbReference type="HAMAP" id="MF_00033">
    <property type="entry name" value="MurG"/>
    <property type="match status" value="1"/>
</dbReference>
<dbReference type="InterPro" id="IPR006009">
    <property type="entry name" value="GlcNAc_MurG"/>
</dbReference>
<feature type="domain" description="Glycosyl transferase family 28 C-terminal" evidence="11">
    <location>
        <begin position="186"/>
        <end position="336"/>
    </location>
</feature>
<name>A0A3B1DM65_9ZZZZ</name>
<dbReference type="PANTHER" id="PTHR21015:SF22">
    <property type="entry name" value="GLYCOSYLTRANSFERASE"/>
    <property type="match status" value="1"/>
</dbReference>
<evidence type="ECO:0000256" key="4">
    <source>
        <dbReference type="ARBA" id="ARBA00022679"/>
    </source>
</evidence>
<dbReference type="Pfam" id="PF04101">
    <property type="entry name" value="Glyco_tran_28_C"/>
    <property type="match status" value="1"/>
</dbReference>
<sequence length="353" mass="39216">MKVILATGGSGGHVVPAIRTAEVLVAQGHEVYFVGAFFGNIRSLVESKGFDFYPLAVKGFCWKSTLALIISLFQAFLFLQKYKPNSIIGFGGYGSFPAVFVGALLNYPTLIHEQNVVQGKANGFLAKIVKRIAISFEGSRKYFPEEKVILTGCPCNVKRGEQPFITNNDQKRVLAPFNKLYKNKKTVLVLGGSQGSQRINSVFMETIKELKDEIDFQVIHIAGKNDYDKLKQAYMYFEMPVALFAFLDQIQYAYSLADIIISRAGAVTVTELALAQRPVILIPYPYAGGHQKYNAQELATTHNAQIIEEKDLSTQSLKEALIKGLKTQPSYKMETYFSDAAHRLAAQVLEIVC</sequence>
<keyword evidence="6" id="KW-0573">Peptidoglycan synthesis</keyword>
<dbReference type="AlphaFoldDB" id="A0A3B1DM65"/>
<evidence type="ECO:0000256" key="1">
    <source>
        <dbReference type="ARBA" id="ARBA00022475"/>
    </source>
</evidence>
<dbReference type="Gene3D" id="3.40.50.2000">
    <property type="entry name" value="Glycogen Phosphorylase B"/>
    <property type="match status" value="2"/>
</dbReference>
<dbReference type="PANTHER" id="PTHR21015">
    <property type="entry name" value="UDP-N-ACETYLGLUCOSAMINE--N-ACETYLMURAMYL-(PENTAPEPTIDE) PYROPHOSPHORYL-UNDECAPRENOL N-ACETYLGLUCOSAMINE TRANSFERASE 1"/>
    <property type="match status" value="1"/>
</dbReference>
<keyword evidence="9" id="KW-0961">Cell wall biogenesis/degradation</keyword>
<dbReference type="GO" id="GO:0071555">
    <property type="term" value="P:cell wall organization"/>
    <property type="evidence" value="ECO:0007669"/>
    <property type="project" value="UniProtKB-KW"/>
</dbReference>
<organism evidence="12">
    <name type="scientific">hydrothermal vent metagenome</name>
    <dbReference type="NCBI Taxonomy" id="652676"/>
    <lineage>
        <taxon>unclassified sequences</taxon>
        <taxon>metagenomes</taxon>
        <taxon>ecological metagenomes</taxon>
    </lineage>
</organism>